<feature type="chain" id="PRO_5017181022" evidence="1">
    <location>
        <begin position="19"/>
        <end position="116"/>
    </location>
</feature>
<reference evidence="2 3" key="1">
    <citation type="submission" date="2018-08" db="EMBL/GenBank/DDBJ databases">
        <title>Vibrio isolated from the Eastern China Marginal Seas.</title>
        <authorList>
            <person name="Li Y."/>
        </authorList>
    </citation>
    <scope>NUCLEOTIDE SEQUENCE [LARGE SCALE GENOMIC DNA]</scope>
    <source>
        <strain evidence="2 3">BEI233</strain>
    </source>
</reference>
<protein>
    <submittedName>
        <fullName evidence="2">DUF3316 domain-containing protein</fullName>
    </submittedName>
</protein>
<gene>
    <name evidence="2" type="ORF">DZ860_10565</name>
</gene>
<organism evidence="2 3">
    <name type="scientific">Vibrio sinensis</name>
    <dbReference type="NCBI Taxonomy" id="2302434"/>
    <lineage>
        <taxon>Bacteria</taxon>
        <taxon>Pseudomonadati</taxon>
        <taxon>Pseudomonadota</taxon>
        <taxon>Gammaproteobacteria</taxon>
        <taxon>Vibrionales</taxon>
        <taxon>Vibrionaceae</taxon>
        <taxon>Vibrio</taxon>
    </lineage>
</organism>
<dbReference type="Pfam" id="PF11777">
    <property type="entry name" value="DUF3316"/>
    <property type="match status" value="1"/>
</dbReference>
<evidence type="ECO:0000313" key="2">
    <source>
        <dbReference type="EMBL" id="RJX71379.1"/>
    </source>
</evidence>
<dbReference type="OrthoDB" id="5824336at2"/>
<dbReference type="AlphaFoldDB" id="A0A3A6R3A7"/>
<dbReference type="RefSeq" id="WP_120031025.1">
    <property type="nucleotide sequence ID" value="NZ_QVMU01000008.1"/>
</dbReference>
<dbReference type="InterPro" id="IPR016879">
    <property type="entry name" value="UCP028299"/>
</dbReference>
<proteinExistence type="predicted"/>
<dbReference type="EMBL" id="QVMU01000008">
    <property type="protein sequence ID" value="RJX71379.1"/>
    <property type="molecule type" value="Genomic_DNA"/>
</dbReference>
<keyword evidence="3" id="KW-1185">Reference proteome</keyword>
<keyword evidence="1" id="KW-0732">Signal</keyword>
<evidence type="ECO:0000256" key="1">
    <source>
        <dbReference type="SAM" id="SignalP"/>
    </source>
</evidence>
<accession>A0A3A6R3A7</accession>
<sequence>MRKALLLPLLLVSSAALASGTGHFLNASNATVFSGAPTNSKQAAYEMGYEAMSDLNSQSSWELSSSMPTGLERVDPHSFEILNSRVTVSEYLTDNGQLVYQPMVHVSYMYRVYDQD</sequence>
<name>A0A3A6R3A7_9VIBR</name>
<comment type="caution">
    <text evidence="2">The sequence shown here is derived from an EMBL/GenBank/DDBJ whole genome shotgun (WGS) entry which is preliminary data.</text>
</comment>
<evidence type="ECO:0000313" key="3">
    <source>
        <dbReference type="Proteomes" id="UP000273252"/>
    </source>
</evidence>
<dbReference type="Proteomes" id="UP000273252">
    <property type="component" value="Unassembled WGS sequence"/>
</dbReference>
<dbReference type="PIRSF" id="PIRSF028299">
    <property type="entry name" value="UCP028299"/>
    <property type="match status" value="1"/>
</dbReference>
<feature type="signal peptide" evidence="1">
    <location>
        <begin position="1"/>
        <end position="18"/>
    </location>
</feature>